<keyword evidence="4" id="KW-1185">Reference proteome</keyword>
<dbReference type="RefSeq" id="WP_217791374.1">
    <property type="nucleotide sequence ID" value="NZ_JAHSPG010000008.1"/>
</dbReference>
<reference evidence="3" key="1">
    <citation type="submission" date="2021-06" db="EMBL/GenBank/DDBJ databases">
        <authorList>
            <person name="Huq M.A."/>
        </authorList>
    </citation>
    <scope>NUCLEOTIDE SEQUENCE</scope>
    <source>
        <strain evidence="3">MAH-26</strain>
    </source>
</reference>
<keyword evidence="1" id="KW-0732">Signal</keyword>
<feature type="chain" id="PRO_5038702652" evidence="1">
    <location>
        <begin position="20"/>
        <end position="250"/>
    </location>
</feature>
<protein>
    <submittedName>
        <fullName evidence="3">PorT family protein</fullName>
    </submittedName>
</protein>
<evidence type="ECO:0000259" key="2">
    <source>
        <dbReference type="Pfam" id="PF13568"/>
    </source>
</evidence>
<accession>A0A9E2S8A2</accession>
<dbReference type="InterPro" id="IPR025665">
    <property type="entry name" value="Beta-barrel_OMP_2"/>
</dbReference>
<dbReference type="Proteomes" id="UP000812270">
    <property type="component" value="Unassembled WGS sequence"/>
</dbReference>
<dbReference type="Pfam" id="PF13568">
    <property type="entry name" value="OMP_b-brl_2"/>
    <property type="match status" value="1"/>
</dbReference>
<comment type="caution">
    <text evidence="3">The sequence shown here is derived from an EMBL/GenBank/DDBJ whole genome shotgun (WGS) entry which is preliminary data.</text>
</comment>
<name>A0A9E2S8A2_9BACT</name>
<proteinExistence type="predicted"/>
<dbReference type="AlphaFoldDB" id="A0A9E2S8A2"/>
<evidence type="ECO:0000256" key="1">
    <source>
        <dbReference type="SAM" id="SignalP"/>
    </source>
</evidence>
<evidence type="ECO:0000313" key="4">
    <source>
        <dbReference type="Proteomes" id="UP000812270"/>
    </source>
</evidence>
<dbReference type="EMBL" id="JAHSPG010000008">
    <property type="protein sequence ID" value="MBV4357716.1"/>
    <property type="molecule type" value="Genomic_DNA"/>
</dbReference>
<evidence type="ECO:0000313" key="3">
    <source>
        <dbReference type="EMBL" id="MBV4357716.1"/>
    </source>
</evidence>
<gene>
    <name evidence="3" type="ORF">KTO63_11195</name>
</gene>
<sequence>MKKFVLAALAFTLVNMATAQTGTPSTTTTKTSTKKDWSKVNLGNRANDHFMMQFGYDGWAAAPDSIHTKGFSRHFNMYFMYDMPFKTDPRFSIGAGLGVGSSNIFFNKQEVAITALTQQLPFPDKSQSDHFKKFKLSTNYIEVPLELRYVSNPENTNKSFKAAAGIKVGFLVNAHTKGKNLQNSDGQTINNYIEKESSKRYFNTTKIAATARLGYGFLGIHFDYQITSAVKDGMGPAINPYSIGLVVSGL</sequence>
<feature type="domain" description="Outer membrane protein beta-barrel" evidence="2">
    <location>
        <begin position="61"/>
        <end position="223"/>
    </location>
</feature>
<feature type="signal peptide" evidence="1">
    <location>
        <begin position="1"/>
        <end position="19"/>
    </location>
</feature>
<organism evidence="3 4">
    <name type="scientific">Pinibacter aurantiacus</name>
    <dbReference type="NCBI Taxonomy" id="2851599"/>
    <lineage>
        <taxon>Bacteria</taxon>
        <taxon>Pseudomonadati</taxon>
        <taxon>Bacteroidota</taxon>
        <taxon>Chitinophagia</taxon>
        <taxon>Chitinophagales</taxon>
        <taxon>Chitinophagaceae</taxon>
        <taxon>Pinibacter</taxon>
    </lineage>
</organism>